<organism evidence="2 3">
    <name type="scientific">Lophiostoma macrostomum CBS 122681</name>
    <dbReference type="NCBI Taxonomy" id="1314788"/>
    <lineage>
        <taxon>Eukaryota</taxon>
        <taxon>Fungi</taxon>
        <taxon>Dikarya</taxon>
        <taxon>Ascomycota</taxon>
        <taxon>Pezizomycotina</taxon>
        <taxon>Dothideomycetes</taxon>
        <taxon>Pleosporomycetidae</taxon>
        <taxon>Pleosporales</taxon>
        <taxon>Lophiostomataceae</taxon>
        <taxon>Lophiostoma</taxon>
    </lineage>
</organism>
<dbReference type="Proteomes" id="UP000799324">
    <property type="component" value="Unassembled WGS sequence"/>
</dbReference>
<keyword evidence="3" id="KW-1185">Reference proteome</keyword>
<sequence>MPYLITTPSDPFFPYILPTPPPSPRSLLLHPSSSPSSSLSSPSHIPLALPLPLPLFPTQSHLLLRDAQNWADWSVEYKTSGSDAYSQKYWKERFRLEQILWRDVELRDIWREERAWRIMEGGDEEVDGGEFRRGWRTWRERAEEEGERGGREAKRGSGKG</sequence>
<reference evidence="2" key="1">
    <citation type="journal article" date="2020" name="Stud. Mycol.">
        <title>101 Dothideomycetes genomes: a test case for predicting lifestyles and emergence of pathogens.</title>
        <authorList>
            <person name="Haridas S."/>
            <person name="Albert R."/>
            <person name="Binder M."/>
            <person name="Bloem J."/>
            <person name="Labutti K."/>
            <person name="Salamov A."/>
            <person name="Andreopoulos B."/>
            <person name="Baker S."/>
            <person name="Barry K."/>
            <person name="Bills G."/>
            <person name="Bluhm B."/>
            <person name="Cannon C."/>
            <person name="Castanera R."/>
            <person name="Culley D."/>
            <person name="Daum C."/>
            <person name="Ezra D."/>
            <person name="Gonzalez J."/>
            <person name="Henrissat B."/>
            <person name="Kuo A."/>
            <person name="Liang C."/>
            <person name="Lipzen A."/>
            <person name="Lutzoni F."/>
            <person name="Magnuson J."/>
            <person name="Mondo S."/>
            <person name="Nolan M."/>
            <person name="Ohm R."/>
            <person name="Pangilinan J."/>
            <person name="Park H.-J."/>
            <person name="Ramirez L."/>
            <person name="Alfaro M."/>
            <person name="Sun H."/>
            <person name="Tritt A."/>
            <person name="Yoshinaga Y."/>
            <person name="Zwiers L.-H."/>
            <person name="Turgeon B."/>
            <person name="Goodwin S."/>
            <person name="Spatafora J."/>
            <person name="Crous P."/>
            <person name="Grigoriev I."/>
        </authorList>
    </citation>
    <scope>NUCLEOTIDE SEQUENCE</scope>
    <source>
        <strain evidence="2">CBS 122681</strain>
    </source>
</reference>
<name>A0A6A6SQN5_9PLEO</name>
<evidence type="ECO:0000313" key="2">
    <source>
        <dbReference type="EMBL" id="KAF2649950.1"/>
    </source>
</evidence>
<dbReference type="AlphaFoldDB" id="A0A6A6SQN5"/>
<dbReference type="EMBL" id="MU004472">
    <property type="protein sequence ID" value="KAF2649950.1"/>
    <property type="molecule type" value="Genomic_DNA"/>
</dbReference>
<protein>
    <submittedName>
        <fullName evidence="2">Uncharacterized protein</fullName>
    </submittedName>
</protein>
<accession>A0A6A6SQN5</accession>
<feature type="region of interest" description="Disordered" evidence="1">
    <location>
        <begin position="141"/>
        <end position="160"/>
    </location>
</feature>
<evidence type="ECO:0000256" key="1">
    <source>
        <dbReference type="SAM" id="MobiDB-lite"/>
    </source>
</evidence>
<evidence type="ECO:0000313" key="3">
    <source>
        <dbReference type="Proteomes" id="UP000799324"/>
    </source>
</evidence>
<gene>
    <name evidence="2" type="ORF">K491DRAFT_732759</name>
</gene>
<proteinExistence type="predicted"/>